<proteinExistence type="predicted"/>
<organism evidence="1">
    <name type="scientific">marine sediment metagenome</name>
    <dbReference type="NCBI Taxonomy" id="412755"/>
    <lineage>
        <taxon>unclassified sequences</taxon>
        <taxon>metagenomes</taxon>
        <taxon>ecological metagenomes</taxon>
    </lineage>
</organism>
<dbReference type="EMBL" id="LAZR01004724">
    <property type="protein sequence ID" value="KKN06129.1"/>
    <property type="molecule type" value="Genomic_DNA"/>
</dbReference>
<gene>
    <name evidence="1" type="ORF">LCGC14_1080320</name>
</gene>
<protein>
    <submittedName>
        <fullName evidence="1">Uncharacterized protein</fullName>
    </submittedName>
</protein>
<accession>A0A0F9MK63</accession>
<evidence type="ECO:0000313" key="1">
    <source>
        <dbReference type="EMBL" id="KKN06129.1"/>
    </source>
</evidence>
<reference evidence="1" key="1">
    <citation type="journal article" date="2015" name="Nature">
        <title>Complex archaea that bridge the gap between prokaryotes and eukaryotes.</title>
        <authorList>
            <person name="Spang A."/>
            <person name="Saw J.H."/>
            <person name="Jorgensen S.L."/>
            <person name="Zaremba-Niedzwiedzka K."/>
            <person name="Martijn J."/>
            <person name="Lind A.E."/>
            <person name="van Eijk R."/>
            <person name="Schleper C."/>
            <person name="Guy L."/>
            <person name="Ettema T.J."/>
        </authorList>
    </citation>
    <scope>NUCLEOTIDE SEQUENCE</scope>
</reference>
<sequence>CTVDRLCELLDLQNRGKEMPADKVPA</sequence>
<name>A0A0F9MK63_9ZZZZ</name>
<feature type="non-terminal residue" evidence="1">
    <location>
        <position position="1"/>
    </location>
</feature>
<dbReference type="AlphaFoldDB" id="A0A0F9MK63"/>
<comment type="caution">
    <text evidence="1">The sequence shown here is derived from an EMBL/GenBank/DDBJ whole genome shotgun (WGS) entry which is preliminary data.</text>
</comment>